<dbReference type="InterPro" id="IPR008183">
    <property type="entry name" value="Aldose_1/G6P_1-epimerase"/>
</dbReference>
<dbReference type="AlphaFoldDB" id="A0A9P5D5C1"/>
<dbReference type="OrthoDB" id="274691at2759"/>
<dbReference type="GeneID" id="55972561"/>
<dbReference type="GO" id="GO:0033499">
    <property type="term" value="P:galactose catabolic process via UDP-galactose, Leloir pathway"/>
    <property type="evidence" value="ECO:0007669"/>
    <property type="project" value="TreeGrafter"/>
</dbReference>
<dbReference type="CDD" id="cd09019">
    <property type="entry name" value="galactose_mutarotase_like"/>
    <property type="match status" value="1"/>
</dbReference>
<name>A0A9P5D5C1_9HYPO</name>
<comment type="caution">
    <text evidence="5">The sequence shown here is derived from an EMBL/GenBank/DDBJ whole genome shotgun (WGS) entry which is preliminary data.</text>
</comment>
<accession>A0A9P5D5C1</accession>
<evidence type="ECO:0000256" key="4">
    <source>
        <dbReference type="SAM" id="SignalP"/>
    </source>
</evidence>
<keyword evidence="2" id="KW-0413">Isomerase</keyword>
<reference evidence="5" key="1">
    <citation type="submission" date="2020-03" db="EMBL/GenBank/DDBJ databases">
        <title>Site-based positive gene gene selection in Geosmithia morbida across the United States reveals a broad range of putative effectors and factors for local host and environmental adapation.</title>
        <authorList>
            <person name="Onufrak A."/>
            <person name="Murdoch R.W."/>
            <person name="Gazis R."/>
            <person name="Huff M."/>
            <person name="Staton M."/>
            <person name="Klingeman W."/>
            <person name="Hadziabdic D."/>
        </authorList>
    </citation>
    <scope>NUCLEOTIDE SEQUENCE</scope>
    <source>
        <strain evidence="5">1262</strain>
    </source>
</reference>
<evidence type="ECO:0000256" key="3">
    <source>
        <dbReference type="ARBA" id="ARBA00023277"/>
    </source>
</evidence>
<evidence type="ECO:0000256" key="2">
    <source>
        <dbReference type="ARBA" id="ARBA00023235"/>
    </source>
</evidence>
<dbReference type="InterPro" id="IPR011013">
    <property type="entry name" value="Gal_mutarotase_sf_dom"/>
</dbReference>
<feature type="signal peptide" evidence="4">
    <location>
        <begin position="1"/>
        <end position="27"/>
    </location>
</feature>
<dbReference type="InterPro" id="IPR014718">
    <property type="entry name" value="GH-type_carb-bd"/>
</dbReference>
<comment type="similarity">
    <text evidence="1">Belongs to the aldose epimerase family.</text>
</comment>
<dbReference type="Pfam" id="PF01263">
    <property type="entry name" value="Aldose_epim"/>
    <property type="match status" value="1"/>
</dbReference>
<sequence>MQLRNRLASLATAVSALSSSTLPLVAAASAASVSVNETTPRPDKDGKFWISSDVLKLGFVEYGASISDLQIEDKNGIRRDVVAGWDNATYYTLDSVHPTFGAVPGRYANRIKNSTFEIDGRRYNVSANENDGRDTLHGGADGWSWRNFTAVAHTPSSVTFSIVDPDGKEGFPGQVISYVTYAVDGPDWYISIVAVSTTEKTPIMLTSHTYWNLDGFANTGTNTALNHTLHMPYGRRRVAVDGILIPTGDIVDNPEGSVNDFWSRPKQLGASFGDPDIQGNCGTGCAGYDNCWTVDRDDDDDDDDDDTLGHADWLAEEPPVVSVHSDFSGIGIDVYTDQAALQMYACNGMDGTVALKRDQGFHGDDAEFPRTIPQYGCLVLEVQDYIDGINNPQWGRLDKQIWGPDDGPYTVRAKYHFTVDK</sequence>
<protein>
    <submittedName>
        <fullName evidence="5">Aldose 1-epimerase</fullName>
    </submittedName>
</protein>
<keyword evidence="4" id="KW-0732">Signal</keyword>
<dbReference type="GO" id="GO:0004034">
    <property type="term" value="F:aldose 1-epimerase activity"/>
    <property type="evidence" value="ECO:0007669"/>
    <property type="project" value="TreeGrafter"/>
</dbReference>
<dbReference type="GO" id="GO:0030246">
    <property type="term" value="F:carbohydrate binding"/>
    <property type="evidence" value="ECO:0007669"/>
    <property type="project" value="InterPro"/>
</dbReference>
<organism evidence="5 6">
    <name type="scientific">Geosmithia morbida</name>
    <dbReference type="NCBI Taxonomy" id="1094350"/>
    <lineage>
        <taxon>Eukaryota</taxon>
        <taxon>Fungi</taxon>
        <taxon>Dikarya</taxon>
        <taxon>Ascomycota</taxon>
        <taxon>Pezizomycotina</taxon>
        <taxon>Sordariomycetes</taxon>
        <taxon>Hypocreomycetidae</taxon>
        <taxon>Hypocreales</taxon>
        <taxon>Bionectriaceae</taxon>
        <taxon>Geosmithia</taxon>
    </lineage>
</organism>
<dbReference type="InterPro" id="IPR047215">
    <property type="entry name" value="Galactose_mutarotase-like"/>
</dbReference>
<gene>
    <name evidence="5" type="ORF">GMORB2_6336</name>
</gene>
<dbReference type="RefSeq" id="XP_035322287.1">
    <property type="nucleotide sequence ID" value="XM_035468306.1"/>
</dbReference>
<dbReference type="Proteomes" id="UP000749293">
    <property type="component" value="Unassembled WGS sequence"/>
</dbReference>
<keyword evidence="3" id="KW-0119">Carbohydrate metabolism</keyword>
<dbReference type="PANTHER" id="PTHR10091:SF6">
    <property type="entry name" value="1-EPIMERASE, PUTATIVE (AFU_ORTHOLOGUE AFUA_3G13240)-RELATED"/>
    <property type="match status" value="1"/>
</dbReference>
<dbReference type="SUPFAM" id="SSF74650">
    <property type="entry name" value="Galactose mutarotase-like"/>
    <property type="match status" value="1"/>
</dbReference>
<dbReference type="PANTHER" id="PTHR10091">
    <property type="entry name" value="ALDOSE-1-EPIMERASE"/>
    <property type="match status" value="1"/>
</dbReference>
<evidence type="ECO:0000313" key="6">
    <source>
        <dbReference type="Proteomes" id="UP000749293"/>
    </source>
</evidence>
<dbReference type="FunFam" id="2.70.98.10:FF:000014">
    <property type="entry name" value="Aldose 1-epimerase, putative"/>
    <property type="match status" value="1"/>
</dbReference>
<feature type="chain" id="PRO_5040306962" evidence="4">
    <location>
        <begin position="28"/>
        <end position="421"/>
    </location>
</feature>
<proteinExistence type="inferred from homology"/>
<dbReference type="Gene3D" id="2.70.98.10">
    <property type="match status" value="1"/>
</dbReference>
<dbReference type="GO" id="GO:0006006">
    <property type="term" value="P:glucose metabolic process"/>
    <property type="evidence" value="ECO:0007669"/>
    <property type="project" value="TreeGrafter"/>
</dbReference>
<evidence type="ECO:0000313" key="5">
    <source>
        <dbReference type="EMBL" id="KAF4123635.1"/>
    </source>
</evidence>
<dbReference type="EMBL" id="JAANYQ010000006">
    <property type="protein sequence ID" value="KAF4123635.1"/>
    <property type="molecule type" value="Genomic_DNA"/>
</dbReference>
<evidence type="ECO:0000256" key="1">
    <source>
        <dbReference type="ARBA" id="ARBA00006206"/>
    </source>
</evidence>
<keyword evidence="6" id="KW-1185">Reference proteome</keyword>